<feature type="compositionally biased region" description="Low complexity" evidence="1">
    <location>
        <begin position="311"/>
        <end position="322"/>
    </location>
</feature>
<protein>
    <submittedName>
        <fullName evidence="2">Uncharacterized protein</fullName>
    </submittedName>
</protein>
<feature type="compositionally biased region" description="Polar residues" evidence="1">
    <location>
        <begin position="142"/>
        <end position="151"/>
    </location>
</feature>
<dbReference type="EMBL" id="CAICTM010000920">
    <property type="protein sequence ID" value="CAB9518306.1"/>
    <property type="molecule type" value="Genomic_DNA"/>
</dbReference>
<feature type="region of interest" description="Disordered" evidence="1">
    <location>
        <begin position="68"/>
        <end position="189"/>
    </location>
</feature>
<gene>
    <name evidence="2" type="ORF">SEMRO_922_G220600.1</name>
</gene>
<dbReference type="AlphaFoldDB" id="A0A9N8HLK1"/>
<organism evidence="2 3">
    <name type="scientific">Seminavis robusta</name>
    <dbReference type="NCBI Taxonomy" id="568900"/>
    <lineage>
        <taxon>Eukaryota</taxon>
        <taxon>Sar</taxon>
        <taxon>Stramenopiles</taxon>
        <taxon>Ochrophyta</taxon>
        <taxon>Bacillariophyta</taxon>
        <taxon>Bacillariophyceae</taxon>
        <taxon>Bacillariophycidae</taxon>
        <taxon>Naviculales</taxon>
        <taxon>Naviculaceae</taxon>
        <taxon>Seminavis</taxon>
    </lineage>
</organism>
<name>A0A9N8HLK1_9STRA</name>
<evidence type="ECO:0000313" key="2">
    <source>
        <dbReference type="EMBL" id="CAB9518306.1"/>
    </source>
</evidence>
<evidence type="ECO:0000256" key="1">
    <source>
        <dbReference type="SAM" id="MobiDB-lite"/>
    </source>
</evidence>
<accession>A0A9N8HLK1</accession>
<feature type="compositionally biased region" description="Basic and acidic residues" evidence="1">
    <location>
        <begin position="77"/>
        <end position="86"/>
    </location>
</feature>
<feature type="compositionally biased region" description="Basic and acidic residues" evidence="1">
    <location>
        <begin position="175"/>
        <end position="186"/>
    </location>
</feature>
<feature type="compositionally biased region" description="Low complexity" evidence="1">
    <location>
        <begin position="112"/>
        <end position="122"/>
    </location>
</feature>
<reference evidence="2" key="1">
    <citation type="submission" date="2020-06" db="EMBL/GenBank/DDBJ databases">
        <authorList>
            <consortium name="Plant Systems Biology data submission"/>
        </authorList>
    </citation>
    <scope>NUCLEOTIDE SEQUENCE</scope>
    <source>
        <strain evidence="2">D6</strain>
    </source>
</reference>
<keyword evidence="3" id="KW-1185">Reference proteome</keyword>
<evidence type="ECO:0000313" key="3">
    <source>
        <dbReference type="Proteomes" id="UP001153069"/>
    </source>
</evidence>
<feature type="region of interest" description="Disordered" evidence="1">
    <location>
        <begin position="447"/>
        <end position="469"/>
    </location>
</feature>
<feature type="region of interest" description="Disordered" evidence="1">
    <location>
        <begin position="204"/>
        <end position="230"/>
    </location>
</feature>
<feature type="region of interest" description="Disordered" evidence="1">
    <location>
        <begin position="311"/>
        <end position="372"/>
    </location>
</feature>
<comment type="caution">
    <text evidence="2">The sequence shown here is derived from an EMBL/GenBank/DDBJ whole genome shotgun (WGS) entry which is preliminary data.</text>
</comment>
<proteinExistence type="predicted"/>
<sequence length="593" mass="64961">MDPPSNQEDLFPELSPEAIRSADEAIAQYLATCECTDKSKSPTQLFLSGEYQSPSGVMTSPMKYTRFQEEPSALKVASKESHHENGSKMTSETGDIYPETGGDAASKRKLSPAKPSAPTPSSQINKMPPLKRSSIPAESGKYVQNGTTGSSRARVKKPIPKDALILTIDSDSEEENRKMPPVKKESVLPSHSWTATVVKTEKVEKKATVPHHQGSRITVDKNNNTTVSGGYEDWQINAAKREMAEVYRDVISKHPPPPPDGCSFLPAARLQVTGRTAESAAAVSKQGSVQSAASASFPGVMHAMKSRSFVTATPATAKHAPPSGRVERQRRKSKKPIEVATSSSSSESESEEETSSEDSMEMEFSKEEQAKLEQMGPYARAIYKSEIKKARRVKETAARLKDKFVKYSKAPLYNGSSKENKAPNSYLARKKKEWKKKEAQAQVRHILKKEEKKSNKIKKKPGRSKSLGPSLKLGEWPQFWSSDSMFHARATRNPGASGVHSTLLDGAGSTPDYRIPALNLKSSDRASKQRVLQAMKVPALKLLVAMTKSTLAQDKTLLYHFVDVNASKEADPPTPVENCVAALIATLVDLYMD</sequence>
<feature type="compositionally biased region" description="Acidic residues" evidence="1">
    <location>
        <begin position="348"/>
        <end position="361"/>
    </location>
</feature>
<dbReference type="Proteomes" id="UP001153069">
    <property type="component" value="Unassembled WGS sequence"/>
</dbReference>